<evidence type="ECO:0000256" key="6">
    <source>
        <dbReference type="ARBA" id="ARBA00012487"/>
    </source>
</evidence>
<keyword evidence="13 20" id="KW-0443">Lipid metabolism</keyword>
<evidence type="ECO:0000256" key="12">
    <source>
        <dbReference type="ARBA" id="ARBA00022842"/>
    </source>
</evidence>
<dbReference type="GeneID" id="9942670"/>
<dbReference type="CTD" id="9942670"/>
<dbReference type="WBParaSite" id="EN70_4216">
    <property type="protein sequence ID" value="EN70_4216"/>
    <property type="gene ID" value="EN70_4216"/>
</dbReference>
<comment type="similarity">
    <text evidence="5 20">Belongs to the TAM41 family.</text>
</comment>
<dbReference type="Pfam" id="PF09139">
    <property type="entry name" value="Tam41_Mmp37"/>
    <property type="match status" value="1"/>
</dbReference>
<keyword evidence="22" id="KW-1185">Reference proteome</keyword>
<dbReference type="AlphaFoldDB" id="A0A1I7VMK0"/>
<comment type="subcellular location">
    <subcellularLocation>
        <location evidence="2 20">Mitochondrion inner membrane</location>
        <topology evidence="2 20">Peripheral membrane protein</topology>
        <orientation evidence="2 20">Matrix side</orientation>
    </subcellularLocation>
</comment>
<dbReference type="UniPathway" id="UPA00557">
    <property type="reaction ID" value="UER00614"/>
</dbReference>
<dbReference type="GO" id="GO:0032049">
    <property type="term" value="P:cardiolipin biosynthetic process"/>
    <property type="evidence" value="ECO:0007669"/>
    <property type="project" value="UniProtKB-UniRule"/>
</dbReference>
<sequence>MEGFCENLSGDRKLKYLLDILPLDTVEYACAYGSGAVPQGSDLRLGKMVDFIIATSDSNQFHKQNLKMNPMHYSSLRFLGYQKIAQLQRNYAARVYCNTRVLYQGHLIKYSVIDTDDFLLDLIEWRWIYLAGRLQKHVVDVVNPSSRIAFAMKKNRCSALRAALLFLPDKFSLSQFYNELISLSYRGDFRMLFGEDRNKTERIAEGSRVQLNQIYVPLLKADKDVSIQGQTIEQDKCDAVLFKRIIELPFNVLWNLQRRTNSRNETQNDIEEIAASLARQLDRPKPVAEAIEDIVWKSALQQTVKNAFSAGITRSIAYAFTKITKMLKSLKHL</sequence>
<dbReference type="FunCoup" id="A0A1I7VMK0">
    <property type="interactions" value="1663"/>
</dbReference>
<dbReference type="PIRSF" id="PIRSF028840">
    <property type="entry name" value="Mmp37"/>
    <property type="match status" value="1"/>
</dbReference>
<evidence type="ECO:0000313" key="21">
    <source>
        <dbReference type="EMBL" id="EFO23221.1"/>
    </source>
</evidence>
<evidence type="ECO:0000256" key="7">
    <source>
        <dbReference type="ARBA" id="ARBA00018337"/>
    </source>
</evidence>
<dbReference type="KEGG" id="loa:LOAG_05266"/>
<dbReference type="EC" id="2.7.7.41" evidence="6 20"/>
<dbReference type="GO" id="GO:0004605">
    <property type="term" value="F:phosphatidate cytidylyltransferase activity"/>
    <property type="evidence" value="ECO:0007669"/>
    <property type="project" value="UniProtKB-UniRule"/>
</dbReference>
<evidence type="ECO:0000256" key="10">
    <source>
        <dbReference type="ARBA" id="ARBA00022695"/>
    </source>
</evidence>
<evidence type="ECO:0000256" key="14">
    <source>
        <dbReference type="ARBA" id="ARBA00023128"/>
    </source>
</evidence>
<evidence type="ECO:0000256" key="19">
    <source>
        <dbReference type="ARBA" id="ARBA00031502"/>
    </source>
</evidence>
<dbReference type="InterPro" id="IPR015222">
    <property type="entry name" value="Tam41"/>
</dbReference>
<dbReference type="STRING" id="7209.A0A1I7VMK0"/>
<dbReference type="GO" id="GO:0005743">
    <property type="term" value="C:mitochondrial inner membrane"/>
    <property type="evidence" value="ECO:0007669"/>
    <property type="project" value="UniProtKB-SubCell"/>
</dbReference>
<keyword evidence="10 20" id="KW-0548">Nucleotidyltransferase</keyword>
<evidence type="ECO:0000256" key="15">
    <source>
        <dbReference type="ARBA" id="ARBA00023136"/>
    </source>
</evidence>
<evidence type="ECO:0000256" key="11">
    <source>
        <dbReference type="ARBA" id="ARBA00022792"/>
    </source>
</evidence>
<dbReference type="PANTHER" id="PTHR13619">
    <property type="entry name" value="PHOSPHATIDATE CYTIDYLYLTRANSFERASE, MITOCHONDRIAL"/>
    <property type="match status" value="1"/>
</dbReference>
<comment type="function">
    <text evidence="20">Catalyzes the conversion of phosphatidic acid (PA) to CDP-diacylglycerol (CDP-DAG), an essential intermediate in the synthesis of phosphatidylglycerol, cardiolipin and phosphatidylinositol.</text>
</comment>
<dbReference type="OMA" id="HAENMHR"/>
<protein>
    <recommendedName>
        <fullName evidence="7 20">Phosphatidate cytidylyltransferase, mitochondrial</fullName>
        <ecNumber evidence="6 20">2.7.7.41</ecNumber>
    </recommendedName>
    <alternativeName>
        <fullName evidence="18 20">CDP-diacylglycerol synthase</fullName>
    </alternativeName>
    <alternativeName>
        <fullName evidence="19 20">Mitochondrial translocator assembly and maintenance protein 41 homolog</fullName>
    </alternativeName>
</protein>
<evidence type="ECO:0000256" key="17">
    <source>
        <dbReference type="ARBA" id="ARBA00023264"/>
    </source>
</evidence>
<evidence type="ECO:0000256" key="18">
    <source>
        <dbReference type="ARBA" id="ARBA00029893"/>
    </source>
</evidence>
<evidence type="ECO:0000256" key="2">
    <source>
        <dbReference type="ARBA" id="ARBA00004443"/>
    </source>
</evidence>
<comment type="catalytic activity">
    <reaction evidence="20">
        <text>a 1,2-diacyl-sn-glycero-3-phosphate + CTP + H(+) = a CDP-1,2-diacyl-sn-glycerol + diphosphate</text>
        <dbReference type="Rhea" id="RHEA:16229"/>
        <dbReference type="ChEBI" id="CHEBI:15378"/>
        <dbReference type="ChEBI" id="CHEBI:33019"/>
        <dbReference type="ChEBI" id="CHEBI:37563"/>
        <dbReference type="ChEBI" id="CHEBI:58332"/>
        <dbReference type="ChEBI" id="CHEBI:58608"/>
        <dbReference type="EC" id="2.7.7.41"/>
    </reaction>
</comment>
<evidence type="ECO:0000256" key="1">
    <source>
        <dbReference type="ARBA" id="ARBA00001946"/>
    </source>
</evidence>
<keyword evidence="17 20" id="KW-1208">Phospholipid metabolism</keyword>
<reference evidence="23" key="2">
    <citation type="submission" date="2016-11" db="UniProtKB">
        <authorList>
            <consortium name="WormBaseParasite"/>
        </authorList>
    </citation>
    <scope>IDENTIFICATION</scope>
</reference>
<evidence type="ECO:0000256" key="3">
    <source>
        <dbReference type="ARBA" id="ARBA00005119"/>
    </source>
</evidence>
<keyword evidence="16 20" id="KW-0594">Phospholipid biosynthesis</keyword>
<dbReference type="Proteomes" id="UP000095285">
    <property type="component" value="Unassembled WGS sequence"/>
</dbReference>
<proteinExistence type="inferred from homology"/>
<evidence type="ECO:0000256" key="20">
    <source>
        <dbReference type="PIRNR" id="PIRNR028840"/>
    </source>
</evidence>
<organism evidence="22 23">
    <name type="scientific">Loa loa</name>
    <name type="common">Eye worm</name>
    <name type="synonym">Filaria loa</name>
    <dbReference type="NCBI Taxonomy" id="7209"/>
    <lineage>
        <taxon>Eukaryota</taxon>
        <taxon>Metazoa</taxon>
        <taxon>Ecdysozoa</taxon>
        <taxon>Nematoda</taxon>
        <taxon>Chromadorea</taxon>
        <taxon>Rhabditida</taxon>
        <taxon>Spirurina</taxon>
        <taxon>Spiruromorpha</taxon>
        <taxon>Filarioidea</taxon>
        <taxon>Onchocercidae</taxon>
        <taxon>Loa</taxon>
    </lineage>
</organism>
<dbReference type="OrthoDB" id="341477at2759"/>
<evidence type="ECO:0000256" key="8">
    <source>
        <dbReference type="ARBA" id="ARBA00022516"/>
    </source>
</evidence>
<comment type="cofactor">
    <cofactor evidence="1 20">
        <name>Mg(2+)</name>
        <dbReference type="ChEBI" id="CHEBI:18420"/>
    </cofactor>
</comment>
<comment type="pathway">
    <text evidence="4">Lipid metabolism.</text>
</comment>
<evidence type="ECO:0000256" key="13">
    <source>
        <dbReference type="ARBA" id="ARBA00023098"/>
    </source>
</evidence>
<name>A0A1I7VMK0_LOALO</name>
<accession>A0A1I7VMK0</accession>
<dbReference type="eggNOG" id="KOG2986">
    <property type="taxonomic scope" value="Eukaryota"/>
</dbReference>
<dbReference type="RefSeq" id="XP_003140851.1">
    <property type="nucleotide sequence ID" value="XM_003140803.2"/>
</dbReference>
<keyword evidence="8 20" id="KW-0444">Lipid biosynthesis</keyword>
<accession>A0A1S0U269</accession>
<dbReference type="GO" id="GO:0016024">
    <property type="term" value="P:CDP-diacylglycerol biosynthetic process"/>
    <property type="evidence" value="ECO:0007669"/>
    <property type="project" value="UniProtKB-UniRule"/>
</dbReference>
<evidence type="ECO:0000256" key="4">
    <source>
        <dbReference type="ARBA" id="ARBA00005189"/>
    </source>
</evidence>
<reference evidence="21 22" key="1">
    <citation type="submission" date="2012-04" db="EMBL/GenBank/DDBJ databases">
        <title>The Genome Sequence of Loa loa.</title>
        <authorList>
            <consortium name="The Broad Institute Genome Sequencing Platform"/>
            <consortium name="Broad Institute Genome Sequencing Center for Infectious Disease"/>
            <person name="Nutman T.B."/>
            <person name="Fink D.L."/>
            <person name="Russ C."/>
            <person name="Young S."/>
            <person name="Zeng Q."/>
            <person name="Gargeya S."/>
            <person name="Alvarado L."/>
            <person name="Berlin A."/>
            <person name="Chapman S.B."/>
            <person name="Chen Z."/>
            <person name="Freedman E."/>
            <person name="Gellesch M."/>
            <person name="Goldberg J."/>
            <person name="Griggs A."/>
            <person name="Gujja S."/>
            <person name="Heilman E.R."/>
            <person name="Heiman D."/>
            <person name="Howarth C."/>
            <person name="Mehta T."/>
            <person name="Neiman D."/>
            <person name="Pearson M."/>
            <person name="Roberts A."/>
            <person name="Saif S."/>
            <person name="Shea T."/>
            <person name="Shenoy N."/>
            <person name="Sisk P."/>
            <person name="Stolte C."/>
            <person name="Sykes S."/>
            <person name="White J."/>
            <person name="Yandava C."/>
            <person name="Haas B."/>
            <person name="Henn M.R."/>
            <person name="Nusbaum C."/>
            <person name="Birren B."/>
        </authorList>
    </citation>
    <scope>NUCLEOTIDE SEQUENCE [LARGE SCALE GENOMIC DNA]</scope>
</reference>
<gene>
    <name evidence="21 23" type="ORF">LOAG_05266</name>
</gene>
<comment type="pathway">
    <text evidence="3 20">Phospholipid metabolism; CDP-diacylglycerol biosynthesis; CDP-diacylglycerol from sn-glycerol 3-phosphate: step 3/3.</text>
</comment>
<evidence type="ECO:0000313" key="23">
    <source>
        <dbReference type="WBParaSite" id="EN70_4216"/>
    </source>
</evidence>
<evidence type="ECO:0000256" key="16">
    <source>
        <dbReference type="ARBA" id="ARBA00023209"/>
    </source>
</evidence>
<dbReference type="EMBL" id="JH712237">
    <property type="protein sequence ID" value="EFO23221.1"/>
    <property type="molecule type" value="Genomic_DNA"/>
</dbReference>
<evidence type="ECO:0000313" key="22">
    <source>
        <dbReference type="Proteomes" id="UP000095285"/>
    </source>
</evidence>
<keyword evidence="15 20" id="KW-0472">Membrane</keyword>
<keyword evidence="9 20" id="KW-0808">Transferase</keyword>
<evidence type="ECO:0000256" key="5">
    <source>
        <dbReference type="ARBA" id="ARBA00005458"/>
    </source>
</evidence>
<keyword evidence="12 20" id="KW-0460">Magnesium</keyword>
<dbReference type="InParanoid" id="A0A1I7VMK0"/>
<keyword evidence="11 20" id="KW-0999">Mitochondrion inner membrane</keyword>
<evidence type="ECO:0000256" key="9">
    <source>
        <dbReference type="ARBA" id="ARBA00022679"/>
    </source>
</evidence>
<keyword evidence="14 20" id="KW-0496">Mitochondrion</keyword>
<dbReference type="PANTHER" id="PTHR13619:SF0">
    <property type="entry name" value="PHOSPHATIDATE CYTIDYLYLTRANSFERASE, MITOCHONDRIAL"/>
    <property type="match status" value="1"/>
</dbReference>